<dbReference type="GO" id="GO:0003980">
    <property type="term" value="F:UDP-glucose:glycoprotein glucosyltransferase activity"/>
    <property type="evidence" value="ECO:0007669"/>
    <property type="project" value="InterPro"/>
</dbReference>
<dbReference type="GO" id="GO:0051082">
    <property type="term" value="F:unfolded protein binding"/>
    <property type="evidence" value="ECO:0007669"/>
    <property type="project" value="TreeGrafter"/>
</dbReference>
<dbReference type="Pfam" id="PF06427">
    <property type="entry name" value="UDP-g_GGTase"/>
    <property type="match status" value="1"/>
</dbReference>
<feature type="domain" description="Glucosyltransferase 24 catalytic" evidence="15">
    <location>
        <begin position="1286"/>
        <end position="1552"/>
    </location>
</feature>
<dbReference type="InterPro" id="IPR029044">
    <property type="entry name" value="Nucleotide-diphossugar_trans"/>
</dbReference>
<evidence type="ECO:0008006" key="18">
    <source>
        <dbReference type="Google" id="ProtNLM"/>
    </source>
</evidence>
<dbReference type="PANTHER" id="PTHR11226">
    <property type="entry name" value="UDP-GLUCOSE GLYCOPROTEIN:GLUCOSYLTRANSFERASE"/>
    <property type="match status" value="1"/>
</dbReference>
<accession>A0A9Q3GBH9</accession>
<comment type="subcellular location">
    <subcellularLocation>
        <location evidence="2">Endoplasmic reticulum lumen</location>
    </subcellularLocation>
</comment>
<name>A0A9Q3GBH9_9BASI</name>
<reference evidence="16" key="1">
    <citation type="submission" date="2021-03" db="EMBL/GenBank/DDBJ databases">
        <title>Draft genome sequence of rust myrtle Austropuccinia psidii MF-1, a brazilian biotype.</title>
        <authorList>
            <person name="Quecine M.C."/>
            <person name="Pachon D.M.R."/>
            <person name="Bonatelli M.L."/>
            <person name="Correr F.H."/>
            <person name="Franceschini L.M."/>
            <person name="Leite T.F."/>
            <person name="Margarido G.R.A."/>
            <person name="Almeida C.A."/>
            <person name="Ferrarezi J.A."/>
            <person name="Labate C.A."/>
        </authorList>
    </citation>
    <scope>NUCLEOTIDE SEQUENCE</scope>
    <source>
        <strain evidence="16">MF-1</strain>
    </source>
</reference>
<comment type="caution">
    <text evidence="16">The sequence shown here is derived from an EMBL/GenBank/DDBJ whole genome shotgun (WGS) entry which is preliminary data.</text>
</comment>
<evidence type="ECO:0000256" key="10">
    <source>
        <dbReference type="SAM" id="SignalP"/>
    </source>
</evidence>
<dbReference type="InterPro" id="IPR009448">
    <property type="entry name" value="UDP-g_GGtrans"/>
</dbReference>
<dbReference type="InterPro" id="IPR040525">
    <property type="entry name" value="UGGT_TRXL_4"/>
</dbReference>
<evidence type="ECO:0000256" key="1">
    <source>
        <dbReference type="ARBA" id="ARBA00001913"/>
    </source>
</evidence>
<evidence type="ECO:0000313" key="16">
    <source>
        <dbReference type="EMBL" id="MBW0461395.1"/>
    </source>
</evidence>
<feature type="chain" id="PRO_5040295558" description="UDP-glucose:glycoprotein glucosyltransferase" evidence="10">
    <location>
        <begin position="25"/>
        <end position="1610"/>
    </location>
</feature>
<evidence type="ECO:0000256" key="4">
    <source>
        <dbReference type="ARBA" id="ARBA00006351"/>
    </source>
</evidence>
<evidence type="ECO:0000313" key="17">
    <source>
        <dbReference type="Proteomes" id="UP000765509"/>
    </source>
</evidence>
<dbReference type="PANTHER" id="PTHR11226:SF0">
    <property type="entry name" value="UDP-GLUCOSE:GLYCOPROTEIN GLUCOSYLTRANSFERASE"/>
    <property type="match status" value="1"/>
</dbReference>
<dbReference type="Pfam" id="PF18403">
    <property type="entry name" value="Thioredoxin_15"/>
    <property type="match status" value="1"/>
</dbReference>
<dbReference type="CDD" id="cd06432">
    <property type="entry name" value="GT8_HUGT1_C_like"/>
    <property type="match status" value="1"/>
</dbReference>
<feature type="signal peptide" evidence="10">
    <location>
        <begin position="1"/>
        <end position="24"/>
    </location>
</feature>
<proteinExistence type="inferred from homology"/>
<evidence type="ECO:0000256" key="2">
    <source>
        <dbReference type="ARBA" id="ARBA00004319"/>
    </source>
</evidence>
<keyword evidence="5" id="KW-0808">Transferase</keyword>
<evidence type="ECO:0000256" key="5">
    <source>
        <dbReference type="ARBA" id="ARBA00022679"/>
    </source>
</evidence>
<organism evidence="16 17">
    <name type="scientific">Austropuccinia psidii MF-1</name>
    <dbReference type="NCBI Taxonomy" id="1389203"/>
    <lineage>
        <taxon>Eukaryota</taxon>
        <taxon>Fungi</taxon>
        <taxon>Dikarya</taxon>
        <taxon>Basidiomycota</taxon>
        <taxon>Pucciniomycotina</taxon>
        <taxon>Pucciniomycetes</taxon>
        <taxon>Pucciniales</taxon>
        <taxon>Sphaerophragmiaceae</taxon>
        <taxon>Austropuccinia</taxon>
    </lineage>
</organism>
<comment type="pathway">
    <text evidence="3">Protein modification; protein glycosylation.</text>
</comment>
<gene>
    <name evidence="16" type="ORF">O181_001110</name>
</gene>
<feature type="domain" description="UGGT thioredoxin-like" evidence="12">
    <location>
        <begin position="298"/>
        <end position="431"/>
    </location>
</feature>
<feature type="domain" description="UGGT thioredoxin-like" evidence="11">
    <location>
        <begin position="39"/>
        <end position="244"/>
    </location>
</feature>
<feature type="domain" description="UGGT thioredoxin-like" evidence="13">
    <location>
        <begin position="456"/>
        <end position="706"/>
    </location>
</feature>
<dbReference type="Pfam" id="PF18400">
    <property type="entry name" value="Thioredoxin_12"/>
    <property type="match status" value="1"/>
</dbReference>
<keyword evidence="7" id="KW-0256">Endoplasmic reticulum</keyword>
<dbReference type="Proteomes" id="UP000765509">
    <property type="component" value="Unassembled WGS sequence"/>
</dbReference>
<dbReference type="SUPFAM" id="SSF53448">
    <property type="entry name" value="Nucleotide-diphospho-sugar transferases"/>
    <property type="match status" value="1"/>
</dbReference>
<dbReference type="GO" id="GO:0036503">
    <property type="term" value="P:ERAD pathway"/>
    <property type="evidence" value="ECO:0007669"/>
    <property type="project" value="TreeGrafter"/>
</dbReference>
<feature type="region of interest" description="Disordered" evidence="9">
    <location>
        <begin position="273"/>
        <end position="299"/>
    </location>
</feature>
<dbReference type="InterPro" id="IPR040692">
    <property type="entry name" value="UGGT_TRXL_3"/>
</dbReference>
<dbReference type="InterPro" id="IPR040497">
    <property type="entry name" value="Glyco_transf_24"/>
</dbReference>
<feature type="compositionally biased region" description="Polar residues" evidence="9">
    <location>
        <begin position="283"/>
        <end position="295"/>
    </location>
</feature>
<feature type="domain" description="UDP-glucose:glycoprotein glucosyltransferase thioredoxin-like" evidence="14">
    <location>
        <begin position="731"/>
        <end position="949"/>
    </location>
</feature>
<dbReference type="Gene3D" id="3.90.550.10">
    <property type="entry name" value="Spore Coat Polysaccharide Biosynthesis Protein SpsA, Chain A"/>
    <property type="match status" value="1"/>
</dbReference>
<evidence type="ECO:0000256" key="3">
    <source>
        <dbReference type="ARBA" id="ARBA00004922"/>
    </source>
</evidence>
<dbReference type="GO" id="GO:0018279">
    <property type="term" value="P:protein N-linked glycosylation via asparagine"/>
    <property type="evidence" value="ECO:0007669"/>
    <property type="project" value="TreeGrafter"/>
</dbReference>
<dbReference type="Pfam" id="PF18402">
    <property type="entry name" value="Thioredoxin_14"/>
    <property type="match status" value="1"/>
</dbReference>
<evidence type="ECO:0000256" key="9">
    <source>
        <dbReference type="SAM" id="MobiDB-lite"/>
    </source>
</evidence>
<keyword evidence="17" id="KW-1185">Reference proteome</keyword>
<dbReference type="Pfam" id="PF18404">
    <property type="entry name" value="Glyco_transf_24"/>
    <property type="match status" value="1"/>
</dbReference>
<sequence>MKCLSLLIFQLFLLISLYRLKSLAHSPPISVSIRATWDEPPLLIQILESATIERSSLFFLFLDAVCSRWPSISNQKLTDQKLYESLLSILSSPGLLDGPGELQSLEMSLALKEAQPKIEAFRAWYASLPLNTTTFKSYEENGAKSTNNCESWVEIDRLKVCDVSQLTKLLESDFLTSRSPLLPQLLPLDHNYGPQSKGAAIFILYASDDPNSFGPFHKILMQASKQLPTKVAYIFRWTVSTTKRSPSFLSGWGAGLDIKKSEYLTLDDRPVESVADDEPGVNKKNQQPENISVESPEQPKLKQLKSSDIVDIGCKAAQHVLSSPNPLSTLRDLSENFPKYANTLVSDWIPGKISHDLREEIESDEQSDISPGASSVWMNGLELSSVMPLENLNFFKLIELMRSERHWMMDLASLGLSVFQARRLITDKGLNLAIDPEAFSRNGGFELSPSVLGQRFDASDRPEQGGAIIWFNDLESDSRYIAWPKTLRAILRPTFPGQLHALARNLITVVLALDLTETSSFETLGNLVEPFITRQLPIRWGFVPISSKDSVQGELISKTFWNLTSSIGSIETLKVMQEFISDWKQDKVDAEKFSEKAGEVISAGDKILTANQSSEEEYEAWLQNSKTYITRLALCSSDDTLSACMLINGRFFPVDADIRSNLQQVASLHTQFIQHQVYFNFLQDDADVANYLYDLPNVHQSRNDLVLPSENRPLRFINVVRALDSLKPASAQVFFKNAARLSLESDKVSHPTLIWLVGNLDSDIGVAALAAVLDVLTNPPSGVSIHVSFVHLTSHQEVQSKEISTQLAALLSATDSELPCDDIIAHLARRGLNSTPDTQADYVQTDNQLRLSKKILGNIETPRKDSIWDGAEAYAQRLGLKSDDFGIVINGRIITLPPSQKLRSQDISMLVEYEADQRIKPLMKRLEKFKDLNLIEEQLKIPLIMSIVGSVLMGSSNEFNEASSTQSRSVAYLSRPGHHSSFKIGDEKKSLFEFGVVLNPVSETAQEWSALLETLSQRSDIAIKVWLNPSLQVSELPIKRFFRTAIPKSLEFDTAGNLISHRVNFQNIPTETLLTLTMVTPTAWLALPRDSVHDLDNIMLSDLPPAYHSRGVEAVFQLDHIIVAGHAREIPSESPPRGLQIVLTDLLRNREVDTIIMANLGYFQFKSAPGLHRLTIRPGRSSELYEIETVDSSQKNSPKDLSSSDADNQQVCLTTFNGLTLFPRFRKRPDKIDESLIQPLTTDTPSANTGPASEITKLVGQFKDLASGMLGNKVTDVSTKASEPVINIFTVASGLLYERMAYLMCISVMRHTKSPVKFWFISNFLSPSFTRFIPHLAREYGFDYQLVTYRWPPWLRAQKEKQRVIWGYKILFLDVLFPLEIDRVIFVDSDQIVRTDMKGLVELDLRGAPYAYTPMCNDRNETKGFRFWDSGYWKESLQGRPYHISALYVVDLRVFRAVAAGDQLRQHYQALSADPSSLANLDQDLPNNMQSVLPIFSLDQSWLWCETWCSDEGLKSAKTIDLCNNPLTHEPKLQRAKRIIPEWEIYDQEVAALALKVKKQEENQNNSSDDDSSDKILNIQHDEKVNDKETESVKLDSLKDKENHIIKDEL</sequence>
<dbReference type="Pfam" id="PF18401">
    <property type="entry name" value="Thioredoxin_13"/>
    <property type="match status" value="1"/>
</dbReference>
<feature type="compositionally biased region" description="Basic and acidic residues" evidence="9">
    <location>
        <begin position="1580"/>
        <end position="1610"/>
    </location>
</feature>
<evidence type="ECO:0000259" key="14">
    <source>
        <dbReference type="Pfam" id="PF18403"/>
    </source>
</evidence>
<evidence type="ECO:0000259" key="11">
    <source>
        <dbReference type="Pfam" id="PF18400"/>
    </source>
</evidence>
<dbReference type="GO" id="GO:0005788">
    <property type="term" value="C:endoplasmic reticulum lumen"/>
    <property type="evidence" value="ECO:0007669"/>
    <property type="project" value="UniProtKB-SubCell"/>
</dbReference>
<feature type="region of interest" description="Disordered" evidence="9">
    <location>
        <begin position="1560"/>
        <end position="1610"/>
    </location>
</feature>
<keyword evidence="6 10" id="KW-0732">Signal</keyword>
<keyword evidence="8" id="KW-0325">Glycoprotein</keyword>
<dbReference type="OrthoDB" id="27683at2759"/>
<dbReference type="EMBL" id="AVOT02000152">
    <property type="protein sequence ID" value="MBW0461395.1"/>
    <property type="molecule type" value="Genomic_DNA"/>
</dbReference>
<comment type="cofactor">
    <cofactor evidence="1">
        <name>Ca(2+)</name>
        <dbReference type="ChEBI" id="CHEBI:29108"/>
    </cofactor>
</comment>
<protein>
    <recommendedName>
        <fullName evidence="18">UDP-glucose:glycoprotein glucosyltransferase</fullName>
    </recommendedName>
</protein>
<evidence type="ECO:0000259" key="13">
    <source>
        <dbReference type="Pfam" id="PF18402"/>
    </source>
</evidence>
<evidence type="ECO:0000259" key="15">
    <source>
        <dbReference type="Pfam" id="PF18404"/>
    </source>
</evidence>
<dbReference type="InterPro" id="IPR040694">
    <property type="entry name" value="UGGT_TRXL_2"/>
</dbReference>
<dbReference type="InterPro" id="IPR040693">
    <property type="entry name" value="UGGT_TRXL_1"/>
</dbReference>
<evidence type="ECO:0000256" key="8">
    <source>
        <dbReference type="ARBA" id="ARBA00023180"/>
    </source>
</evidence>
<evidence type="ECO:0000259" key="12">
    <source>
        <dbReference type="Pfam" id="PF18401"/>
    </source>
</evidence>
<comment type="similarity">
    <text evidence="4">Belongs to the glycosyltransferase 8 family.</text>
</comment>
<evidence type="ECO:0000256" key="7">
    <source>
        <dbReference type="ARBA" id="ARBA00022824"/>
    </source>
</evidence>
<evidence type="ECO:0000256" key="6">
    <source>
        <dbReference type="ARBA" id="ARBA00022729"/>
    </source>
</evidence>